<evidence type="ECO:0000313" key="2">
    <source>
        <dbReference type="EMBL" id="KAA0151445.1"/>
    </source>
</evidence>
<comment type="caution">
    <text evidence="3">The sequence shown here is derived from an EMBL/GenBank/DDBJ whole genome shotgun (WGS) entry which is preliminary data.</text>
</comment>
<dbReference type="PANTHER" id="PTHR21847:SF1">
    <property type="entry name" value="EF-HAND CALCIUM-BINDING DOMAIN-CONTAINING PROTEIN 10"/>
    <property type="match status" value="1"/>
</dbReference>
<sequence>MNSDTNAKVASGVQTYAEKVGAVDLIEDLTKLLLVEKPADPLPFLAGHLERKATVTMPTEAGACGTEEEAKAYLEEHKLPQILEELLGRLLFARPDDPSAFLAEQLREAGGSSAAYFTDDDLHGMFSLFDPTGTGSITAAQALAGARSLGLEPADDAAPEGPMDEAAFVSWARERLDAAKVL</sequence>
<organism evidence="3 5">
    <name type="scientific">Cafeteria roenbergensis</name>
    <name type="common">Marine flagellate</name>
    <dbReference type="NCBI Taxonomy" id="33653"/>
    <lineage>
        <taxon>Eukaryota</taxon>
        <taxon>Sar</taxon>
        <taxon>Stramenopiles</taxon>
        <taxon>Bigyra</taxon>
        <taxon>Opalozoa</taxon>
        <taxon>Bicosoecida</taxon>
        <taxon>Cafeteriaceae</taxon>
        <taxon>Cafeteria</taxon>
    </lineage>
</organism>
<evidence type="ECO:0000259" key="1">
    <source>
        <dbReference type="PROSITE" id="PS50222"/>
    </source>
</evidence>
<keyword evidence="4" id="KW-1185">Reference proteome</keyword>
<dbReference type="PROSITE" id="PS50222">
    <property type="entry name" value="EF_HAND_2"/>
    <property type="match status" value="1"/>
</dbReference>
<dbReference type="Gene3D" id="1.20.890.10">
    <property type="entry name" value="cAMP-dependent protein kinase regulatory subunit, dimerization-anchoring domain"/>
    <property type="match status" value="1"/>
</dbReference>
<dbReference type="CDD" id="cd22979">
    <property type="entry name" value="DD_AK8"/>
    <property type="match status" value="1"/>
</dbReference>
<feature type="domain" description="EF-hand" evidence="1">
    <location>
        <begin position="117"/>
        <end position="152"/>
    </location>
</feature>
<dbReference type="InterPro" id="IPR002048">
    <property type="entry name" value="EF_hand_dom"/>
</dbReference>
<dbReference type="EMBL" id="VLTN01000027">
    <property type="protein sequence ID" value="KAA0151445.1"/>
    <property type="molecule type" value="Genomic_DNA"/>
</dbReference>
<evidence type="ECO:0000313" key="5">
    <source>
        <dbReference type="Proteomes" id="UP000324907"/>
    </source>
</evidence>
<protein>
    <recommendedName>
        <fullName evidence="1">EF-hand domain-containing protein</fullName>
    </recommendedName>
</protein>
<dbReference type="AlphaFoldDB" id="A0A5A8CYR9"/>
<dbReference type="Proteomes" id="UP000323011">
    <property type="component" value="Unassembled WGS sequence"/>
</dbReference>
<evidence type="ECO:0000313" key="4">
    <source>
        <dbReference type="Proteomes" id="UP000323011"/>
    </source>
</evidence>
<dbReference type="InterPro" id="IPR039879">
    <property type="entry name" value="EFC10"/>
</dbReference>
<dbReference type="Proteomes" id="UP000324907">
    <property type="component" value="Unassembled WGS sequence"/>
</dbReference>
<dbReference type="EMBL" id="VLTL01000162">
    <property type="protein sequence ID" value="KAA0157938.1"/>
    <property type="molecule type" value="Genomic_DNA"/>
</dbReference>
<dbReference type="GO" id="GO:0005509">
    <property type="term" value="F:calcium ion binding"/>
    <property type="evidence" value="ECO:0007669"/>
    <property type="project" value="InterPro"/>
</dbReference>
<evidence type="ECO:0000313" key="3">
    <source>
        <dbReference type="EMBL" id="KAA0157938.1"/>
    </source>
</evidence>
<gene>
    <name evidence="3" type="ORF">FNF28_06445</name>
    <name evidence="2" type="ORF">FNF29_04653</name>
</gene>
<reference evidence="4 5" key="1">
    <citation type="submission" date="2019-07" db="EMBL/GenBank/DDBJ databases">
        <title>Genomes of Cafeteria roenbergensis.</title>
        <authorList>
            <person name="Fischer M.G."/>
            <person name="Hackl T."/>
            <person name="Roman M."/>
        </authorList>
    </citation>
    <scope>NUCLEOTIDE SEQUENCE [LARGE SCALE GENOMIC DNA]</scope>
    <source>
        <strain evidence="2 4">BVI</strain>
        <strain evidence="3 5">RCC970-E3</strain>
    </source>
</reference>
<dbReference type="SUPFAM" id="SSF47391">
    <property type="entry name" value="Dimerization-anchoring domain of cAMP-dependent PK regulatory subunit"/>
    <property type="match status" value="2"/>
</dbReference>
<dbReference type="InterPro" id="IPR049760">
    <property type="entry name" value="DD_EFCAB10"/>
</dbReference>
<dbReference type="CDD" id="cd22976">
    <property type="entry name" value="DD_EFCAB10"/>
    <property type="match status" value="1"/>
</dbReference>
<dbReference type="PANTHER" id="PTHR21847">
    <property type="entry name" value="EF-HAND CALCIUM-BINDING DOMAIN-CONTAINING PROTEIN 10"/>
    <property type="match status" value="1"/>
</dbReference>
<proteinExistence type="predicted"/>
<accession>A0A5A8CYR9</accession>
<name>A0A5A8CYR9_CAFRO</name>